<accession>A0A7W5ZG11</accession>
<feature type="compositionally biased region" description="Polar residues" evidence="1">
    <location>
        <begin position="35"/>
        <end position="65"/>
    </location>
</feature>
<dbReference type="AlphaFoldDB" id="A0A7W5ZG11"/>
<comment type="caution">
    <text evidence="2">The sequence shown here is derived from an EMBL/GenBank/DDBJ whole genome shotgun (WGS) entry which is preliminary data.</text>
</comment>
<evidence type="ECO:0000313" key="3">
    <source>
        <dbReference type="Proteomes" id="UP000541352"/>
    </source>
</evidence>
<dbReference type="EMBL" id="JACIBY010000001">
    <property type="protein sequence ID" value="MBB3836673.1"/>
    <property type="molecule type" value="Genomic_DNA"/>
</dbReference>
<proteinExistence type="predicted"/>
<gene>
    <name evidence="2" type="ORF">FHS57_000655</name>
</gene>
<dbReference type="Proteomes" id="UP000541352">
    <property type="component" value="Unassembled WGS sequence"/>
</dbReference>
<reference evidence="2 3" key="1">
    <citation type="submission" date="2020-08" db="EMBL/GenBank/DDBJ databases">
        <title>Genomic Encyclopedia of Type Strains, Phase IV (KMG-IV): sequencing the most valuable type-strain genomes for metagenomic binning, comparative biology and taxonomic classification.</title>
        <authorList>
            <person name="Goeker M."/>
        </authorList>
    </citation>
    <scope>NUCLEOTIDE SEQUENCE [LARGE SCALE GENOMIC DNA]</scope>
    <source>
        <strain evidence="2 3">DSM 17976</strain>
    </source>
</reference>
<evidence type="ECO:0000256" key="1">
    <source>
        <dbReference type="SAM" id="MobiDB-lite"/>
    </source>
</evidence>
<keyword evidence="3" id="KW-1185">Reference proteome</keyword>
<sequence length="65" mass="7549">MFLRIYDKHSCQNKPQHTMDPFFYFGEDEFESDEPTQTPDTMAISTSDTQDTASMISPNTESFCR</sequence>
<protein>
    <submittedName>
        <fullName evidence="2">Uncharacterized protein</fullName>
    </submittedName>
</protein>
<feature type="region of interest" description="Disordered" evidence="1">
    <location>
        <begin position="29"/>
        <end position="65"/>
    </location>
</feature>
<organism evidence="2 3">
    <name type="scientific">Runella defluvii</name>
    <dbReference type="NCBI Taxonomy" id="370973"/>
    <lineage>
        <taxon>Bacteria</taxon>
        <taxon>Pseudomonadati</taxon>
        <taxon>Bacteroidota</taxon>
        <taxon>Cytophagia</taxon>
        <taxon>Cytophagales</taxon>
        <taxon>Spirosomataceae</taxon>
        <taxon>Runella</taxon>
    </lineage>
</organism>
<name>A0A7W5ZG11_9BACT</name>
<evidence type="ECO:0000313" key="2">
    <source>
        <dbReference type="EMBL" id="MBB3836673.1"/>
    </source>
</evidence>